<evidence type="ECO:0000313" key="4">
    <source>
        <dbReference type="EMBL" id="RCK80827.1"/>
    </source>
</evidence>
<dbReference type="NCBIfam" id="TIGR02258">
    <property type="entry name" value="2_5_ligase"/>
    <property type="match status" value="1"/>
</dbReference>
<dbReference type="GO" id="GO:0004113">
    <property type="term" value="F:2',3'-cyclic-nucleotide 3'-phosphodiesterase activity"/>
    <property type="evidence" value="ECO:0007669"/>
    <property type="project" value="InterPro"/>
</dbReference>
<dbReference type="Gene3D" id="3.90.1140.10">
    <property type="entry name" value="Cyclic phosphodiesterase"/>
    <property type="match status" value="1"/>
</dbReference>
<dbReference type="SUPFAM" id="SSF55144">
    <property type="entry name" value="LigT-like"/>
    <property type="match status" value="1"/>
</dbReference>
<feature type="short sequence motif" description="HXTX 1" evidence="2">
    <location>
        <begin position="42"/>
        <end position="45"/>
    </location>
</feature>
<protein>
    <recommendedName>
        <fullName evidence="2">RNA 2',3'-cyclic phosphodiesterase</fullName>
        <shortName evidence="2">RNA 2',3'-CPDase</shortName>
        <ecNumber evidence="2">3.1.4.58</ecNumber>
    </recommendedName>
</protein>
<evidence type="ECO:0000256" key="1">
    <source>
        <dbReference type="ARBA" id="ARBA00022801"/>
    </source>
</evidence>
<sequence>MTTEPLRLFFAVPAPAAVRADLARALGRLHRDWRPVQPHQMHLTLAFLGAVPADRLAVVLAAGQQAAARVGPFPLRLGDTDCFPNQQQPRVLYVQVAAPPLLRLASDLQAALAEWADAKPFRPHLTLARQRAAGRPPHHAMRFDHAWTVESFDLIRSDLGHGRAEHTVLQTFRLTGPAPAPAD</sequence>
<feature type="active site" description="Proton acceptor" evidence="2">
    <location>
        <position position="124"/>
    </location>
</feature>
<comment type="caution">
    <text evidence="4">The sequence shown here is derived from an EMBL/GenBank/DDBJ whole genome shotgun (WGS) entry which is preliminary data.</text>
</comment>
<dbReference type="GO" id="GO:0008664">
    <property type="term" value="F:RNA 2',3'-cyclic 3'-phosphodiesterase activity"/>
    <property type="evidence" value="ECO:0007669"/>
    <property type="project" value="UniProtKB-EC"/>
</dbReference>
<dbReference type="PANTHER" id="PTHR35561">
    <property type="entry name" value="RNA 2',3'-CYCLIC PHOSPHODIESTERASE"/>
    <property type="match status" value="1"/>
</dbReference>
<evidence type="ECO:0000313" key="5">
    <source>
        <dbReference type="Proteomes" id="UP000252355"/>
    </source>
</evidence>
<gene>
    <name evidence="4" type="ORF">OZSIB_2715</name>
</gene>
<dbReference type="AlphaFoldDB" id="A0A367ZSL3"/>
<evidence type="ECO:0000256" key="2">
    <source>
        <dbReference type="HAMAP-Rule" id="MF_01940"/>
    </source>
</evidence>
<dbReference type="InterPro" id="IPR009097">
    <property type="entry name" value="Cyclic_Pdiesterase"/>
</dbReference>
<dbReference type="GO" id="GO:0016874">
    <property type="term" value="F:ligase activity"/>
    <property type="evidence" value="ECO:0007669"/>
    <property type="project" value="UniProtKB-KW"/>
</dbReference>
<comment type="function">
    <text evidence="2">Hydrolyzes RNA 2',3'-cyclic phosphodiester to an RNA 2'-phosphomonoester.</text>
</comment>
<feature type="short sequence motif" description="HXTX 2" evidence="2">
    <location>
        <begin position="124"/>
        <end position="127"/>
    </location>
</feature>
<dbReference type="EC" id="3.1.4.58" evidence="2"/>
<comment type="catalytic activity">
    <reaction evidence="2">
        <text>a 3'-end 2',3'-cyclophospho-ribonucleotide-RNA + H2O = a 3'-end 2'-phospho-ribonucleotide-RNA + H(+)</text>
        <dbReference type="Rhea" id="RHEA:11828"/>
        <dbReference type="Rhea" id="RHEA-COMP:10464"/>
        <dbReference type="Rhea" id="RHEA-COMP:17353"/>
        <dbReference type="ChEBI" id="CHEBI:15377"/>
        <dbReference type="ChEBI" id="CHEBI:15378"/>
        <dbReference type="ChEBI" id="CHEBI:83064"/>
        <dbReference type="ChEBI" id="CHEBI:173113"/>
        <dbReference type="EC" id="3.1.4.58"/>
    </reaction>
</comment>
<evidence type="ECO:0000259" key="3">
    <source>
        <dbReference type="Pfam" id="PF02834"/>
    </source>
</evidence>
<feature type="domain" description="Phosphoesterase HXTX" evidence="3">
    <location>
        <begin position="13"/>
        <end position="93"/>
    </location>
</feature>
<keyword evidence="4" id="KW-0436">Ligase</keyword>
<dbReference type="InterPro" id="IPR004175">
    <property type="entry name" value="RNA_CPDase"/>
</dbReference>
<proteinExistence type="inferred from homology"/>
<dbReference type="HAMAP" id="MF_01940">
    <property type="entry name" value="RNA_CPDase"/>
    <property type="match status" value="1"/>
</dbReference>
<feature type="active site" description="Proton donor" evidence="2">
    <location>
        <position position="42"/>
    </location>
</feature>
<reference evidence="4 5" key="1">
    <citation type="submission" date="2018-05" db="EMBL/GenBank/DDBJ databases">
        <title>A metagenomic window into the 2 km-deep terrestrial subsurface aquifer revealed taxonomically and functionally diverse microbial community comprising novel uncultured bacterial lineages.</title>
        <authorList>
            <person name="Kadnikov V.V."/>
            <person name="Mardanov A.V."/>
            <person name="Beletsky A.V."/>
            <person name="Banks D."/>
            <person name="Pimenov N.V."/>
            <person name="Frank Y.A."/>
            <person name="Karnachuk O.V."/>
            <person name="Ravin N.V."/>
        </authorList>
    </citation>
    <scope>NUCLEOTIDE SEQUENCE [LARGE SCALE GENOMIC DNA]</scope>
    <source>
        <strain evidence="4">BY5</strain>
    </source>
</reference>
<dbReference type="PANTHER" id="PTHR35561:SF1">
    <property type="entry name" value="RNA 2',3'-CYCLIC PHOSPHODIESTERASE"/>
    <property type="match status" value="1"/>
</dbReference>
<dbReference type="Proteomes" id="UP000252355">
    <property type="component" value="Unassembled WGS sequence"/>
</dbReference>
<dbReference type="InterPro" id="IPR014051">
    <property type="entry name" value="Phosphoesterase_HXTX"/>
</dbReference>
<accession>A0A367ZSL3</accession>
<dbReference type="EMBL" id="QOQW01000004">
    <property type="protein sequence ID" value="RCK80827.1"/>
    <property type="molecule type" value="Genomic_DNA"/>
</dbReference>
<organism evidence="4 5">
    <name type="scientific">Candidatus Ozemobacter sibiricus</name>
    <dbReference type="NCBI Taxonomy" id="2268124"/>
    <lineage>
        <taxon>Bacteria</taxon>
        <taxon>Candidatus Ozemobacteria</taxon>
        <taxon>Candidatus Ozemobacterales</taxon>
        <taxon>Candidatus Ozemobacteraceae</taxon>
        <taxon>Candidatus Ozemobacter</taxon>
    </lineage>
</organism>
<keyword evidence="1 2" id="KW-0378">Hydrolase</keyword>
<dbReference type="Pfam" id="PF02834">
    <property type="entry name" value="LigT_PEase"/>
    <property type="match status" value="1"/>
</dbReference>
<name>A0A367ZSL3_9BACT</name>
<comment type="similarity">
    <text evidence="2">Belongs to the 2H phosphoesterase superfamily. ThpR family.</text>
</comment>